<protein>
    <recommendedName>
        <fullName evidence="2">Transposase (putative) YhgA-like domain-containing protein</fullName>
    </recommendedName>
</protein>
<sequence>MSRHDSAYRSLFSHPAMMAELLQGVVRQEWVAQADFSTLERLNAEHVAPRGSRRRASDMLWRVRSRHGDWVYVYLLLEFQSRSDPYMALRALTYVGLEYEDILRHKGAQGDGRLPPMLPIVLYNGVPRWRASQQVSELIAQAQGLEPYVPQLRYLLLDEGALLAHGSLPAENLATLLFRLEHAADEDQMRQALRGLVRRLRGTALEELERAFTAWLTEVLLPDRAPGVRMPKVENLQEFDAMITAEKIDWSLRWKQEGLEAGREEGREEGRKEGRREGRREGLQEGKARLLEQQLVRASVRCRLPCANAWPVLPMANWMPGL</sequence>
<accession>A0A3P4B6S0</accession>
<dbReference type="InterPro" id="IPR051699">
    <property type="entry name" value="Rpn/YhgA-like_nuclease"/>
</dbReference>
<keyword evidence="4" id="KW-1185">Reference proteome</keyword>
<name>A0A3P4B6S0_9BURK</name>
<reference evidence="3 4" key="1">
    <citation type="submission" date="2018-10" db="EMBL/GenBank/DDBJ databases">
        <authorList>
            <person name="Criscuolo A."/>
        </authorList>
    </citation>
    <scope>NUCLEOTIDE SEQUENCE [LARGE SCALE GENOMIC DNA]</scope>
    <source>
        <strain evidence="3">DnA1</strain>
    </source>
</reference>
<evidence type="ECO:0000313" key="4">
    <source>
        <dbReference type="Proteomes" id="UP000277294"/>
    </source>
</evidence>
<dbReference type="Pfam" id="PF04754">
    <property type="entry name" value="Transposase_31"/>
    <property type="match status" value="1"/>
</dbReference>
<evidence type="ECO:0000313" key="3">
    <source>
        <dbReference type="EMBL" id="VCU71993.1"/>
    </source>
</evidence>
<feature type="domain" description="Transposase (putative) YhgA-like" evidence="2">
    <location>
        <begin position="3"/>
        <end position="201"/>
    </location>
</feature>
<proteinExistence type="predicted"/>
<dbReference type="PANTHER" id="PTHR34611:SF2">
    <property type="entry name" value="INACTIVE RECOMBINATION-PROMOTING NUCLEASE-LIKE PROTEIN RPNE-RELATED"/>
    <property type="match status" value="1"/>
</dbReference>
<gene>
    <name evidence="3" type="ORF">PIGHUM_04087</name>
</gene>
<feature type="region of interest" description="Disordered" evidence="1">
    <location>
        <begin position="261"/>
        <end position="283"/>
    </location>
</feature>
<dbReference type="OrthoDB" id="932587at2"/>
<organism evidence="3 4">
    <name type="scientific">Pigmentiphaga humi</name>
    <dbReference type="NCBI Taxonomy" id="2478468"/>
    <lineage>
        <taxon>Bacteria</taxon>
        <taxon>Pseudomonadati</taxon>
        <taxon>Pseudomonadota</taxon>
        <taxon>Betaproteobacteria</taxon>
        <taxon>Burkholderiales</taxon>
        <taxon>Alcaligenaceae</taxon>
        <taxon>Pigmentiphaga</taxon>
    </lineage>
</organism>
<dbReference type="Proteomes" id="UP000277294">
    <property type="component" value="Unassembled WGS sequence"/>
</dbReference>
<dbReference type="AlphaFoldDB" id="A0A3P4B6S0"/>
<dbReference type="PANTHER" id="PTHR34611">
    <property type="match status" value="1"/>
</dbReference>
<dbReference type="RefSeq" id="WP_124081586.1">
    <property type="nucleotide sequence ID" value="NZ_UWPJ01000034.1"/>
</dbReference>
<evidence type="ECO:0000259" key="2">
    <source>
        <dbReference type="Pfam" id="PF04754"/>
    </source>
</evidence>
<evidence type="ECO:0000256" key="1">
    <source>
        <dbReference type="SAM" id="MobiDB-lite"/>
    </source>
</evidence>
<dbReference type="InterPro" id="IPR006842">
    <property type="entry name" value="Transposase_31"/>
</dbReference>
<dbReference type="EMBL" id="UWPJ01000034">
    <property type="protein sequence ID" value="VCU71993.1"/>
    <property type="molecule type" value="Genomic_DNA"/>
</dbReference>